<proteinExistence type="inferred from homology"/>
<protein>
    <recommendedName>
        <fullName evidence="12">Acyl-ACP thioesterase</fullName>
    </recommendedName>
</protein>
<keyword evidence="2" id="KW-0444">Lipid biosynthesis</keyword>
<accession>A0A0P6WX01</accession>
<comment type="caution">
    <text evidence="10">The sequence shown here is derived from an EMBL/GenBank/DDBJ whole genome shotgun (WGS) entry which is preliminary data.</text>
</comment>
<dbReference type="PANTHER" id="PTHR31727:SF6">
    <property type="entry name" value="OLEOYL-ACYL CARRIER PROTEIN THIOESTERASE 1, CHLOROPLASTIC"/>
    <property type="match status" value="1"/>
</dbReference>
<dbReference type="CDD" id="cd00586">
    <property type="entry name" value="4HBT"/>
    <property type="match status" value="1"/>
</dbReference>
<dbReference type="SUPFAM" id="SSF54637">
    <property type="entry name" value="Thioesterase/thiol ester dehydrase-isomerase"/>
    <property type="match status" value="2"/>
</dbReference>
<evidence type="ECO:0000313" key="10">
    <source>
        <dbReference type="EMBL" id="KPL70654.1"/>
    </source>
</evidence>
<keyword evidence="7" id="KW-0275">Fatty acid biosynthesis</keyword>
<dbReference type="RefSeq" id="WP_062422586.1">
    <property type="nucleotide sequence ID" value="NZ_BBYA01000010.1"/>
</dbReference>
<sequence length="251" mass="28930">MTDTNLIFKNQLIVNSFECDINRQWKPASFFQHLTETAGRHADQLGCGFETMFARNLFWVHSRMKIQFYRFPVDGEKITITTWPKTIQQKLFFIRDYQIHSEKDELLAAASSAWLIIDASSRRMVPPASTNLNLPTYTDRVALDEPLEKLSVGDGGEPCLNITAGYSAVDMQGHVNNSRYVEWVCDSFPMEEFQTHTLDWMQVNYDKEIRPGEMVTITRHNPDGDTGIWAISGHNESNDTRAFEALLRWKN</sequence>
<evidence type="ECO:0000256" key="5">
    <source>
        <dbReference type="ARBA" id="ARBA00022946"/>
    </source>
</evidence>
<dbReference type="InterPro" id="IPR029069">
    <property type="entry name" value="HotDog_dom_sf"/>
</dbReference>
<keyword evidence="5" id="KW-0809">Transit peptide</keyword>
<gene>
    <name evidence="10" type="ORF">ADM99_16290</name>
</gene>
<keyword evidence="6" id="KW-0443">Lipid metabolism</keyword>
<reference evidence="10 11" key="1">
    <citation type="submission" date="2015-07" db="EMBL/GenBank/DDBJ databases">
        <title>Genome sequence of Leptolinea tardivitalis DSM 16556.</title>
        <authorList>
            <person name="Hemp J."/>
            <person name="Ward L.M."/>
            <person name="Pace L.A."/>
            <person name="Fischer W.W."/>
        </authorList>
    </citation>
    <scope>NUCLEOTIDE SEQUENCE [LARGE SCALE GENOMIC DNA]</scope>
    <source>
        <strain evidence="10 11">YMTK-2</strain>
    </source>
</reference>
<dbReference type="OrthoDB" id="9801517at2"/>
<dbReference type="Pfam" id="PF20791">
    <property type="entry name" value="Acyl-ACP_TE_C"/>
    <property type="match status" value="1"/>
</dbReference>
<dbReference type="Proteomes" id="UP000050430">
    <property type="component" value="Unassembled WGS sequence"/>
</dbReference>
<evidence type="ECO:0008006" key="12">
    <source>
        <dbReference type="Google" id="ProtNLM"/>
    </source>
</evidence>
<dbReference type="EMBL" id="LGCK01000014">
    <property type="protein sequence ID" value="KPL70654.1"/>
    <property type="molecule type" value="Genomic_DNA"/>
</dbReference>
<dbReference type="Pfam" id="PF01643">
    <property type="entry name" value="Acyl-ACP_TE"/>
    <property type="match status" value="1"/>
</dbReference>
<feature type="domain" description="Acyl-ACP thioesterase-like C-terminal" evidence="9">
    <location>
        <begin position="162"/>
        <end position="231"/>
    </location>
</feature>
<evidence type="ECO:0000313" key="11">
    <source>
        <dbReference type="Proteomes" id="UP000050430"/>
    </source>
</evidence>
<dbReference type="Gene3D" id="3.10.129.10">
    <property type="entry name" value="Hotdog Thioesterase"/>
    <property type="match status" value="2"/>
</dbReference>
<dbReference type="InterPro" id="IPR002864">
    <property type="entry name" value="Acyl-ACP_thioesterase_NHD"/>
</dbReference>
<evidence type="ECO:0000256" key="1">
    <source>
        <dbReference type="ARBA" id="ARBA00006500"/>
    </source>
</evidence>
<dbReference type="PANTHER" id="PTHR31727">
    <property type="entry name" value="OLEOYL-ACYL CARRIER PROTEIN THIOESTERASE 1, CHLOROPLASTIC"/>
    <property type="match status" value="1"/>
</dbReference>
<dbReference type="GO" id="GO:0016297">
    <property type="term" value="F:fatty acyl-[ACP] hydrolase activity"/>
    <property type="evidence" value="ECO:0007669"/>
    <property type="project" value="InterPro"/>
</dbReference>
<dbReference type="AlphaFoldDB" id="A0A0P6WX01"/>
<comment type="similarity">
    <text evidence="1">Belongs to the acyl-ACP thioesterase family.</text>
</comment>
<evidence type="ECO:0000256" key="7">
    <source>
        <dbReference type="ARBA" id="ARBA00023160"/>
    </source>
</evidence>
<evidence type="ECO:0000256" key="4">
    <source>
        <dbReference type="ARBA" id="ARBA00022832"/>
    </source>
</evidence>
<evidence type="ECO:0000259" key="8">
    <source>
        <dbReference type="Pfam" id="PF01643"/>
    </source>
</evidence>
<dbReference type="InterPro" id="IPR049427">
    <property type="entry name" value="Acyl-ACP_TE_C"/>
</dbReference>
<keyword evidence="4" id="KW-0276">Fatty acid metabolism</keyword>
<dbReference type="GO" id="GO:0000036">
    <property type="term" value="F:acyl carrier activity"/>
    <property type="evidence" value="ECO:0007669"/>
    <property type="project" value="TreeGrafter"/>
</dbReference>
<keyword evidence="11" id="KW-1185">Reference proteome</keyword>
<dbReference type="InterPro" id="IPR045023">
    <property type="entry name" value="FATA/B"/>
</dbReference>
<name>A0A0P6WX01_9CHLR</name>
<organism evidence="10 11">
    <name type="scientific">Leptolinea tardivitalis</name>
    <dbReference type="NCBI Taxonomy" id="229920"/>
    <lineage>
        <taxon>Bacteria</taxon>
        <taxon>Bacillati</taxon>
        <taxon>Chloroflexota</taxon>
        <taxon>Anaerolineae</taxon>
        <taxon>Anaerolineales</taxon>
        <taxon>Anaerolineaceae</taxon>
        <taxon>Leptolinea</taxon>
    </lineage>
</organism>
<keyword evidence="3" id="KW-0378">Hydrolase</keyword>
<evidence type="ECO:0000256" key="2">
    <source>
        <dbReference type="ARBA" id="ARBA00022516"/>
    </source>
</evidence>
<feature type="domain" description="Acyl-ACP thioesterase N-terminal hotdog" evidence="8">
    <location>
        <begin position="7"/>
        <end position="125"/>
    </location>
</feature>
<evidence type="ECO:0000256" key="6">
    <source>
        <dbReference type="ARBA" id="ARBA00023098"/>
    </source>
</evidence>
<evidence type="ECO:0000259" key="9">
    <source>
        <dbReference type="Pfam" id="PF20791"/>
    </source>
</evidence>
<dbReference type="STRING" id="229920.ADM99_16290"/>
<evidence type="ECO:0000256" key="3">
    <source>
        <dbReference type="ARBA" id="ARBA00022801"/>
    </source>
</evidence>